<proteinExistence type="predicted"/>
<gene>
    <name evidence="1" type="ORF">NDU88_002775</name>
</gene>
<sequence length="98" mass="11363">MDSAFIGQDIRITMHRVTEVEGRLSEMEETVKSHEECLVKLQPLVTQLEDRAKDMEEQSRHNNLRVVGIPEEAEGVLVEAKSGDYRRSLITWEPREKK</sequence>
<reference evidence="1" key="1">
    <citation type="journal article" date="2022" name="bioRxiv">
        <title>Sequencing and chromosome-scale assembly of the giantPleurodeles waltlgenome.</title>
        <authorList>
            <person name="Brown T."/>
            <person name="Elewa A."/>
            <person name="Iarovenko S."/>
            <person name="Subramanian E."/>
            <person name="Araus A.J."/>
            <person name="Petzold A."/>
            <person name="Susuki M."/>
            <person name="Suzuki K.-i.T."/>
            <person name="Hayashi T."/>
            <person name="Toyoda A."/>
            <person name="Oliveira C."/>
            <person name="Osipova E."/>
            <person name="Leigh N.D."/>
            <person name="Simon A."/>
            <person name="Yun M.H."/>
        </authorList>
    </citation>
    <scope>NUCLEOTIDE SEQUENCE</scope>
    <source>
        <strain evidence="1">20211129_DDA</strain>
        <tissue evidence="1">Liver</tissue>
    </source>
</reference>
<evidence type="ECO:0000313" key="1">
    <source>
        <dbReference type="EMBL" id="KAJ1105368.1"/>
    </source>
</evidence>
<dbReference type="AlphaFoldDB" id="A0AAV7MP16"/>
<keyword evidence="2" id="KW-1185">Reference proteome</keyword>
<protein>
    <submittedName>
        <fullName evidence="1">Uncharacterized protein</fullName>
    </submittedName>
</protein>
<evidence type="ECO:0000313" key="2">
    <source>
        <dbReference type="Proteomes" id="UP001066276"/>
    </source>
</evidence>
<accession>A0AAV7MP16</accession>
<dbReference type="Proteomes" id="UP001066276">
    <property type="component" value="Chromosome 9"/>
</dbReference>
<organism evidence="1 2">
    <name type="scientific">Pleurodeles waltl</name>
    <name type="common">Iberian ribbed newt</name>
    <dbReference type="NCBI Taxonomy" id="8319"/>
    <lineage>
        <taxon>Eukaryota</taxon>
        <taxon>Metazoa</taxon>
        <taxon>Chordata</taxon>
        <taxon>Craniata</taxon>
        <taxon>Vertebrata</taxon>
        <taxon>Euteleostomi</taxon>
        <taxon>Amphibia</taxon>
        <taxon>Batrachia</taxon>
        <taxon>Caudata</taxon>
        <taxon>Salamandroidea</taxon>
        <taxon>Salamandridae</taxon>
        <taxon>Pleurodelinae</taxon>
        <taxon>Pleurodeles</taxon>
    </lineage>
</organism>
<name>A0AAV7MP16_PLEWA</name>
<comment type="caution">
    <text evidence="1">The sequence shown here is derived from an EMBL/GenBank/DDBJ whole genome shotgun (WGS) entry which is preliminary data.</text>
</comment>
<dbReference type="EMBL" id="JANPWB010000013">
    <property type="protein sequence ID" value="KAJ1105368.1"/>
    <property type="molecule type" value="Genomic_DNA"/>
</dbReference>